<dbReference type="HOGENOM" id="CLU_517957_0_0_1"/>
<reference evidence="2 3" key="1">
    <citation type="submission" date="2014-04" db="EMBL/GenBank/DDBJ databases">
        <authorList>
            <consortium name="DOE Joint Genome Institute"/>
            <person name="Kuo A."/>
            <person name="Girlanda M."/>
            <person name="Perotto S."/>
            <person name="Kohler A."/>
            <person name="Nagy L.G."/>
            <person name="Floudas D."/>
            <person name="Copeland A."/>
            <person name="Barry K.W."/>
            <person name="Cichocki N."/>
            <person name="Veneault-Fourrey C."/>
            <person name="LaButti K."/>
            <person name="Lindquist E.A."/>
            <person name="Lipzen A."/>
            <person name="Lundell T."/>
            <person name="Morin E."/>
            <person name="Murat C."/>
            <person name="Sun H."/>
            <person name="Tunlid A."/>
            <person name="Henrissat B."/>
            <person name="Grigoriev I.V."/>
            <person name="Hibbett D.S."/>
            <person name="Martin F."/>
            <person name="Nordberg H.P."/>
            <person name="Cantor M.N."/>
            <person name="Hua S.X."/>
        </authorList>
    </citation>
    <scope>NUCLEOTIDE SEQUENCE [LARGE SCALE GENOMIC DNA]</scope>
    <source>
        <strain evidence="2 3">MUT 4182</strain>
    </source>
</reference>
<feature type="region of interest" description="Disordered" evidence="1">
    <location>
        <begin position="465"/>
        <end position="488"/>
    </location>
</feature>
<reference evidence="3" key="2">
    <citation type="submission" date="2015-01" db="EMBL/GenBank/DDBJ databases">
        <title>Evolutionary Origins and Diversification of the Mycorrhizal Mutualists.</title>
        <authorList>
            <consortium name="DOE Joint Genome Institute"/>
            <consortium name="Mycorrhizal Genomics Consortium"/>
            <person name="Kohler A."/>
            <person name="Kuo A."/>
            <person name="Nagy L.G."/>
            <person name="Floudas D."/>
            <person name="Copeland A."/>
            <person name="Barry K.W."/>
            <person name="Cichocki N."/>
            <person name="Veneault-Fourrey C."/>
            <person name="LaButti K."/>
            <person name="Lindquist E.A."/>
            <person name="Lipzen A."/>
            <person name="Lundell T."/>
            <person name="Morin E."/>
            <person name="Murat C."/>
            <person name="Riley R."/>
            <person name="Ohm R."/>
            <person name="Sun H."/>
            <person name="Tunlid A."/>
            <person name="Henrissat B."/>
            <person name="Grigoriev I.V."/>
            <person name="Hibbett D.S."/>
            <person name="Martin F."/>
        </authorList>
    </citation>
    <scope>NUCLEOTIDE SEQUENCE [LARGE SCALE GENOMIC DNA]</scope>
    <source>
        <strain evidence="3">MUT 4182</strain>
    </source>
</reference>
<keyword evidence="3" id="KW-1185">Reference proteome</keyword>
<feature type="compositionally biased region" description="Polar residues" evidence="1">
    <location>
        <begin position="296"/>
        <end position="306"/>
    </location>
</feature>
<sequence>MVDPAFRRKARVADVLDRAFDALIRAGAGTDGDVVIRVIAIAFCAFVSEEERDIANLSNRDDFLDLIRWPLSLDRGMDPFMFLEDDFSADDAKRAGVGKMERRLLKSLQRALESEEIEGRSETVLARQLSSLVIKSLPTKRIDLDILEETLKALITELSLIAPRIEAYAKSLPLLPPSPRSAPDIRHIENCLKIIEHCLSGRWADEARNAVDERSNQLAPGFVALIVFCELVLCDSESDSADALRCFNTVFQLLITFCDTPMWSSTTLKSPWALSAILRIAVSPLSLVSVKPPDHLSSNPPSSETGIETDPKPSDANEELNVDALRVDIMCYALALLTNLLQHESTASESVGQSEISTTCSRARTCIKSCRCLNRTNALASLVSIYEQQSSAAADENNAQAHFLRGHLAFMLGFLAQHDLNRAKILSALSGGSDSGKLDCLIEVIKDFMGLHNRVTAKMEMLMQRAKEAEDDEPSDDQEDDKAGEANGVHVDSVALATSLHSGQRDHEAVNAVLESMVQIRRKMTD</sequence>
<protein>
    <recommendedName>
        <fullName evidence="4">Wings apart-like protein C-terminal domain-containing protein</fullName>
    </recommendedName>
</protein>
<dbReference type="Proteomes" id="UP000054248">
    <property type="component" value="Unassembled WGS sequence"/>
</dbReference>
<evidence type="ECO:0008006" key="4">
    <source>
        <dbReference type="Google" id="ProtNLM"/>
    </source>
</evidence>
<name>A0A0C3Q1D8_9AGAM</name>
<evidence type="ECO:0000313" key="2">
    <source>
        <dbReference type="EMBL" id="KIO16341.1"/>
    </source>
</evidence>
<feature type="region of interest" description="Disordered" evidence="1">
    <location>
        <begin position="292"/>
        <end position="315"/>
    </location>
</feature>
<accession>A0A0C3Q1D8</accession>
<dbReference type="InterPro" id="IPR011989">
    <property type="entry name" value="ARM-like"/>
</dbReference>
<dbReference type="OrthoDB" id="78088at2759"/>
<feature type="compositionally biased region" description="Acidic residues" evidence="1">
    <location>
        <begin position="469"/>
        <end position="482"/>
    </location>
</feature>
<proteinExistence type="predicted"/>
<gene>
    <name evidence="2" type="ORF">M407DRAFT_34008</name>
</gene>
<dbReference type="STRING" id="1051891.A0A0C3Q1D8"/>
<evidence type="ECO:0000256" key="1">
    <source>
        <dbReference type="SAM" id="MobiDB-lite"/>
    </source>
</evidence>
<dbReference type="AlphaFoldDB" id="A0A0C3Q1D8"/>
<dbReference type="Gene3D" id="1.25.10.10">
    <property type="entry name" value="Leucine-rich Repeat Variant"/>
    <property type="match status" value="1"/>
</dbReference>
<evidence type="ECO:0000313" key="3">
    <source>
        <dbReference type="Proteomes" id="UP000054248"/>
    </source>
</evidence>
<organism evidence="2 3">
    <name type="scientific">Tulasnella calospora MUT 4182</name>
    <dbReference type="NCBI Taxonomy" id="1051891"/>
    <lineage>
        <taxon>Eukaryota</taxon>
        <taxon>Fungi</taxon>
        <taxon>Dikarya</taxon>
        <taxon>Basidiomycota</taxon>
        <taxon>Agaricomycotina</taxon>
        <taxon>Agaricomycetes</taxon>
        <taxon>Cantharellales</taxon>
        <taxon>Tulasnellaceae</taxon>
        <taxon>Tulasnella</taxon>
    </lineage>
</organism>
<dbReference type="EMBL" id="KN823592">
    <property type="protein sequence ID" value="KIO16341.1"/>
    <property type="molecule type" value="Genomic_DNA"/>
</dbReference>